<name>A0AA36EMJ2_LACSI</name>
<organism evidence="2 3">
    <name type="scientific">Lactuca saligna</name>
    <name type="common">Willowleaf lettuce</name>
    <dbReference type="NCBI Taxonomy" id="75948"/>
    <lineage>
        <taxon>Eukaryota</taxon>
        <taxon>Viridiplantae</taxon>
        <taxon>Streptophyta</taxon>
        <taxon>Embryophyta</taxon>
        <taxon>Tracheophyta</taxon>
        <taxon>Spermatophyta</taxon>
        <taxon>Magnoliopsida</taxon>
        <taxon>eudicotyledons</taxon>
        <taxon>Gunneridae</taxon>
        <taxon>Pentapetalae</taxon>
        <taxon>asterids</taxon>
        <taxon>campanulids</taxon>
        <taxon>Asterales</taxon>
        <taxon>Asteraceae</taxon>
        <taxon>Cichorioideae</taxon>
        <taxon>Cichorieae</taxon>
        <taxon>Lactucinae</taxon>
        <taxon>Lactuca</taxon>
    </lineage>
</organism>
<dbReference type="Proteomes" id="UP001177003">
    <property type="component" value="Chromosome 9"/>
</dbReference>
<dbReference type="EMBL" id="OX465085">
    <property type="protein sequence ID" value="CAI9301464.1"/>
    <property type="molecule type" value="Genomic_DNA"/>
</dbReference>
<feature type="compositionally biased region" description="Acidic residues" evidence="1">
    <location>
        <begin position="12"/>
        <end position="35"/>
    </location>
</feature>
<sequence length="160" mass="18043">MEGETEAKENDGEINENENDEEKNDKETEETNDDVETSRKNETNQNMLDKVVENIVDNILGIKFSNLNSQEDEIWNDNEMKIILDNIDTERPPSHGPHRLRLWKKQPALADGSNGGNGVGWTRWSCLIGTMRKNGQLEDGGIRWWFFDSYSGGGGGGEGE</sequence>
<gene>
    <name evidence="2" type="ORF">LSALG_LOCUS40011</name>
</gene>
<feature type="region of interest" description="Disordered" evidence="1">
    <location>
        <begin position="1"/>
        <end position="46"/>
    </location>
</feature>
<reference evidence="2" key="1">
    <citation type="submission" date="2023-04" db="EMBL/GenBank/DDBJ databases">
        <authorList>
            <person name="Vijverberg K."/>
            <person name="Xiong W."/>
            <person name="Schranz E."/>
        </authorList>
    </citation>
    <scope>NUCLEOTIDE SEQUENCE</scope>
</reference>
<feature type="compositionally biased region" description="Basic and acidic residues" evidence="1">
    <location>
        <begin position="1"/>
        <end position="11"/>
    </location>
</feature>
<keyword evidence="3" id="KW-1185">Reference proteome</keyword>
<protein>
    <submittedName>
        <fullName evidence="2">Uncharacterized protein</fullName>
    </submittedName>
</protein>
<evidence type="ECO:0000313" key="3">
    <source>
        <dbReference type="Proteomes" id="UP001177003"/>
    </source>
</evidence>
<dbReference type="AlphaFoldDB" id="A0AA36EMJ2"/>
<evidence type="ECO:0000256" key="1">
    <source>
        <dbReference type="SAM" id="MobiDB-lite"/>
    </source>
</evidence>
<accession>A0AA36EMJ2</accession>
<evidence type="ECO:0000313" key="2">
    <source>
        <dbReference type="EMBL" id="CAI9301464.1"/>
    </source>
</evidence>
<proteinExistence type="predicted"/>